<keyword evidence="1" id="KW-0472">Membrane</keyword>
<gene>
    <name evidence="2" type="ORF">SAMN05428998_104147</name>
</gene>
<protein>
    <submittedName>
        <fullName evidence="2">Uncharacterized protein</fullName>
    </submittedName>
</protein>
<reference evidence="2 3" key="1">
    <citation type="submission" date="2017-04" db="EMBL/GenBank/DDBJ databases">
        <authorList>
            <person name="Afonso C.L."/>
            <person name="Miller P.J."/>
            <person name="Scott M.A."/>
            <person name="Spackman E."/>
            <person name="Goraichik I."/>
            <person name="Dimitrov K.M."/>
            <person name="Suarez D.L."/>
            <person name="Swayne D.E."/>
        </authorList>
    </citation>
    <scope>NUCLEOTIDE SEQUENCE [LARGE SCALE GENOMIC DNA]</scope>
    <source>
        <strain evidence="2 3">USBA 355</strain>
    </source>
</reference>
<evidence type="ECO:0000256" key="1">
    <source>
        <dbReference type="SAM" id="Phobius"/>
    </source>
</evidence>
<keyword evidence="1" id="KW-1133">Transmembrane helix</keyword>
<feature type="transmembrane region" description="Helical" evidence="1">
    <location>
        <begin position="36"/>
        <end position="55"/>
    </location>
</feature>
<dbReference type="AlphaFoldDB" id="A0A1Y6BL04"/>
<sequence>MPRDPIYRTILLLLGLDAVAGAVLMLLGHYRFHDQALVDLGAGLGVAGGLLYLFFRWWGRRRLAQRDDDRRTG</sequence>
<organism evidence="2 3">
    <name type="scientific">Tistlia consotensis USBA 355</name>
    <dbReference type="NCBI Taxonomy" id="560819"/>
    <lineage>
        <taxon>Bacteria</taxon>
        <taxon>Pseudomonadati</taxon>
        <taxon>Pseudomonadota</taxon>
        <taxon>Alphaproteobacteria</taxon>
        <taxon>Rhodospirillales</taxon>
        <taxon>Rhodovibrionaceae</taxon>
        <taxon>Tistlia</taxon>
    </lineage>
</organism>
<keyword evidence="3" id="KW-1185">Reference proteome</keyword>
<dbReference type="Proteomes" id="UP000192917">
    <property type="component" value="Unassembled WGS sequence"/>
</dbReference>
<proteinExistence type="predicted"/>
<dbReference type="RefSeq" id="WP_085121850.1">
    <property type="nucleotide sequence ID" value="NZ_FWZX01000004.1"/>
</dbReference>
<accession>A0A1Y6BL04</accession>
<dbReference type="EMBL" id="FWZX01000004">
    <property type="protein sequence ID" value="SMF08641.1"/>
    <property type="molecule type" value="Genomic_DNA"/>
</dbReference>
<evidence type="ECO:0000313" key="3">
    <source>
        <dbReference type="Proteomes" id="UP000192917"/>
    </source>
</evidence>
<name>A0A1Y6BL04_9PROT</name>
<feature type="transmembrane region" description="Helical" evidence="1">
    <location>
        <begin position="12"/>
        <end position="30"/>
    </location>
</feature>
<evidence type="ECO:0000313" key="2">
    <source>
        <dbReference type="EMBL" id="SMF08641.1"/>
    </source>
</evidence>
<keyword evidence="1" id="KW-0812">Transmembrane</keyword>